<keyword evidence="8" id="KW-0677">Repeat</keyword>
<dbReference type="FunFam" id="1.10.10.250:FF:000002">
    <property type="entry name" value="60S ribosomal protein L12"/>
    <property type="match status" value="1"/>
</dbReference>
<dbReference type="Gene3D" id="2.130.10.10">
    <property type="entry name" value="YVTN repeat-like/Quinoprotein amine dehydrogenase"/>
    <property type="match status" value="1"/>
</dbReference>
<dbReference type="SUPFAM" id="SSF47113">
    <property type="entry name" value="Histone-fold"/>
    <property type="match status" value="1"/>
</dbReference>
<keyword evidence="9" id="KW-0378">Hydrolase</keyword>
<evidence type="ECO:0000256" key="20">
    <source>
        <dbReference type="PROSITE-ProRule" id="PRU00221"/>
    </source>
</evidence>
<feature type="transmembrane region" description="Helical" evidence="23">
    <location>
        <begin position="2094"/>
        <end position="2112"/>
    </location>
</feature>
<dbReference type="InterPro" id="IPR006595">
    <property type="entry name" value="CTLH_C"/>
</dbReference>
<feature type="region of interest" description="Disordered" evidence="22">
    <location>
        <begin position="2172"/>
        <end position="2202"/>
    </location>
</feature>
<feature type="compositionally biased region" description="Polar residues" evidence="22">
    <location>
        <begin position="1709"/>
        <end position="1719"/>
    </location>
</feature>
<dbReference type="SUPFAM" id="SSF46906">
    <property type="entry name" value="Ribosomal protein L11, C-terminal domain"/>
    <property type="match status" value="1"/>
</dbReference>
<evidence type="ECO:0000256" key="7">
    <source>
        <dbReference type="ARBA" id="ARBA00022722"/>
    </source>
</evidence>
<dbReference type="GO" id="GO:0003735">
    <property type="term" value="F:structural constituent of ribosome"/>
    <property type="evidence" value="ECO:0007669"/>
    <property type="project" value="InterPro"/>
</dbReference>
<keyword evidence="13" id="KW-0804">Transcription</keyword>
<evidence type="ECO:0000256" key="19">
    <source>
        <dbReference type="ARBA" id="ARBA00072882"/>
    </source>
</evidence>
<feature type="compositionally biased region" description="Basic and acidic residues" evidence="22">
    <location>
        <begin position="258"/>
        <end position="269"/>
    </location>
</feature>
<dbReference type="InterPro" id="IPR041412">
    <property type="entry name" value="Xrn1_helical"/>
</dbReference>
<dbReference type="InterPro" id="IPR036322">
    <property type="entry name" value="WD40_repeat_dom_sf"/>
</dbReference>
<dbReference type="Pfam" id="PF00400">
    <property type="entry name" value="WD40"/>
    <property type="match status" value="3"/>
</dbReference>
<feature type="region of interest" description="Disordered" evidence="22">
    <location>
        <begin position="1835"/>
        <end position="1926"/>
    </location>
</feature>
<dbReference type="FunFam" id="3.30.1550.10:FF:000002">
    <property type="entry name" value="60S ribosomal protein L12"/>
    <property type="match status" value="1"/>
</dbReference>
<dbReference type="Gene3D" id="1.10.20.10">
    <property type="entry name" value="Histone, subunit A"/>
    <property type="match status" value="1"/>
</dbReference>
<dbReference type="InterPro" id="IPR001680">
    <property type="entry name" value="WD40_rpt"/>
</dbReference>
<dbReference type="GO" id="GO:0006412">
    <property type="term" value="P:translation"/>
    <property type="evidence" value="ECO:0007669"/>
    <property type="project" value="InterPro"/>
</dbReference>
<evidence type="ECO:0000256" key="4">
    <source>
        <dbReference type="ARBA" id="ARBA00010537"/>
    </source>
</evidence>
<evidence type="ECO:0000256" key="2">
    <source>
        <dbReference type="ARBA" id="ARBA00004496"/>
    </source>
</evidence>
<dbReference type="FunFam" id="2.130.10.10:FF:000087">
    <property type="entry name" value="WD repeat-containing protein 26 homolog"/>
    <property type="match status" value="1"/>
</dbReference>
<keyword evidence="12" id="KW-0805">Transcription regulation</keyword>
<feature type="compositionally biased region" description="Basic and acidic residues" evidence="22">
    <location>
        <begin position="1908"/>
        <end position="1926"/>
    </location>
</feature>
<evidence type="ECO:0000256" key="1">
    <source>
        <dbReference type="ARBA" id="ARBA00004123"/>
    </source>
</evidence>
<dbReference type="Pfam" id="PF00298">
    <property type="entry name" value="Ribosomal_L11"/>
    <property type="match status" value="1"/>
</dbReference>
<proteinExistence type="inferred from homology"/>
<dbReference type="InterPro" id="IPR004859">
    <property type="entry name" value="Xrn1_N"/>
</dbReference>
<dbReference type="InterPro" id="IPR047007">
    <property type="entry name" value="XRN1_D1_sf"/>
</dbReference>
<comment type="caution">
    <text evidence="25">The sequence shown here is derived from an EMBL/GenBank/DDBJ whole genome shotgun (WGS) entry which is preliminary data.</text>
</comment>
<dbReference type="InterPro" id="IPR020784">
    <property type="entry name" value="Ribosomal_uL11_N"/>
</dbReference>
<dbReference type="CDD" id="cd00200">
    <property type="entry name" value="WD40"/>
    <property type="match status" value="1"/>
</dbReference>
<feature type="transmembrane region" description="Helical" evidence="23">
    <location>
        <begin position="2066"/>
        <end position="2087"/>
    </location>
</feature>
<dbReference type="Gene3D" id="3.40.50.12390">
    <property type="match status" value="2"/>
</dbReference>
<comment type="similarity">
    <text evidence="4 21">Belongs to the universal ribosomal protein uL11 family.</text>
</comment>
<evidence type="ECO:0000256" key="6">
    <source>
        <dbReference type="ARBA" id="ARBA00022574"/>
    </source>
</evidence>
<dbReference type="PANTHER" id="PTHR12341">
    <property type="entry name" value="5'-&gt;3' EXORIBONUCLEASE"/>
    <property type="match status" value="1"/>
</dbReference>
<dbReference type="PROSITE" id="PS50896">
    <property type="entry name" value="LISH"/>
    <property type="match status" value="1"/>
</dbReference>
<dbReference type="SMART" id="SM00649">
    <property type="entry name" value="RL11"/>
    <property type="match status" value="1"/>
</dbReference>
<dbReference type="OrthoDB" id="972532at2759"/>
<dbReference type="STRING" id="6336.A0A0V0RLS5"/>
<evidence type="ECO:0000256" key="10">
    <source>
        <dbReference type="ARBA" id="ARBA00022839"/>
    </source>
</evidence>
<evidence type="ECO:0000256" key="12">
    <source>
        <dbReference type="ARBA" id="ARBA00023015"/>
    </source>
</evidence>
<dbReference type="GO" id="GO:0005737">
    <property type="term" value="C:cytoplasm"/>
    <property type="evidence" value="ECO:0007669"/>
    <property type="project" value="UniProtKB-SubCell"/>
</dbReference>
<dbReference type="Proteomes" id="UP000054630">
    <property type="component" value="Unassembled WGS sequence"/>
</dbReference>
<dbReference type="InterPro" id="IPR047008">
    <property type="entry name" value="XRN1_SH3_sf"/>
</dbReference>
<accession>A0A0V0RLS5</accession>
<dbReference type="Gene3D" id="2.170.260.40">
    <property type="match status" value="1"/>
</dbReference>
<evidence type="ECO:0000256" key="14">
    <source>
        <dbReference type="ARBA" id="ARBA00023242"/>
    </source>
</evidence>
<dbReference type="GO" id="GO:0000956">
    <property type="term" value="P:nuclear-transcribed mRNA catabolic process"/>
    <property type="evidence" value="ECO:0007669"/>
    <property type="project" value="TreeGrafter"/>
</dbReference>
<gene>
    <name evidence="25" type="primary">XRN1</name>
    <name evidence="25" type="ORF">T07_3156</name>
</gene>
<reference evidence="25 26" key="1">
    <citation type="submission" date="2015-01" db="EMBL/GenBank/DDBJ databases">
        <title>Evolution of Trichinella species and genotypes.</title>
        <authorList>
            <person name="Korhonen P.K."/>
            <person name="Edoardo P."/>
            <person name="Giuseppe L.R."/>
            <person name="Gasser R.B."/>
        </authorList>
    </citation>
    <scope>NUCLEOTIDE SEQUENCE [LARGE SCALE GENOMIC DNA]</scope>
    <source>
        <strain evidence="25">ISS37</strain>
    </source>
</reference>
<protein>
    <recommendedName>
        <fullName evidence="16">Large ribosomal subunit protein uL11</fullName>
    </recommendedName>
    <alternativeName>
        <fullName evidence="17">60S ribosomal protein L12</fullName>
    </alternativeName>
    <alternativeName>
        <fullName evidence="19">Transcription initiation factor TFIID subunit 11</fullName>
    </alternativeName>
</protein>
<dbReference type="PROSITE" id="PS50897">
    <property type="entry name" value="CTLH"/>
    <property type="match status" value="1"/>
</dbReference>
<dbReference type="Pfam" id="PF03159">
    <property type="entry name" value="XRN_N"/>
    <property type="match status" value="1"/>
</dbReference>
<evidence type="ECO:0000256" key="5">
    <source>
        <dbReference type="ARBA" id="ARBA00022490"/>
    </source>
</evidence>
<dbReference type="InterPro" id="IPR006809">
    <property type="entry name" value="TAFII28_dom"/>
</dbReference>
<keyword evidence="23" id="KW-1133">Transmembrane helix</keyword>
<sequence>MPPKFDPNEIKIVFLRCVGGEVGATTSLAPKVGPLGLSPKKIGDDIAKATGDWKGLKITVKLTIQNRQAKIEVVPSAASLIIRELKEPPRDRKKTKNSSILSAFFYLVRHGGNLSLEQIIQIAKMMRPRSMAKKLEGTVKEILGTCQSVGCTVDGQHPHDIIDKIRAGECRLSLWRNYFPTAMRISISVVQRMDTTDAAVESSGISDFHQALLLISNEPIVSSESLEEQEEEEETKDVGKTDEEEQLESEQYVGSTEETSKSESSKVESESEQQAATEVDVDRLKMQLLVSNFSKEQLSRYEMFRRSVFPKPFIRKIIQQTTGYAASANVVIAMAGIAKVFVGELIEEALDVRDLWKDSKEPLKPRHIREAFRRLNAKGKVFPLSPKKRNLTFEKTFLHRGSQPFVVIRIIMGVPRFFRWLSERYPGLSQLVVESQIPSYDNLYLDFNGIIHNCSHPNSPDATFRCTEVDIFTNIFSYIEGLFQLIKPRKVLFIAVDGVAPRAKMNQQRSRRFMSAKEAEDSRLKAIRNGEVIPDSDPFDSNCITPGTEFMERLHIHLKYFINLKLSSDPLWQNVDVYYSGHDCPGEGEHKILAFIRFMRSQADYDSNTTHCIYGLDADLIFLSMAMHEPYFSILREEVVYDSRSKKSLRMVEDQKFYLLHLILLREYICLEFEHLKQVKPDVYDEEKIIDDWIFMSFFIGNDFIPNVPMLITNENALPNVWLAYQNAFPNMDGYLNNGGHLNIHNLKIFFNELKKFEYQKYENHLKACGWLESKRAQRDARQQSRRKDFSATSTSLEITSFSSQSETANGSSDSCVLQSVVVFSEKLPDTCSCALENDDGTLFDDDDDDEEDSEDAVDMRSETCDGLYEVSVLTEEESDMSLHSLFRKFRASYYKKKMSIAEDDCSALQNVITNYIEALQWILYYYFHGVRSWKWFYGFHYAPFVSDLCDFNVGEITFELGEPFLPFQQLLAVLPPSSRKLLPEPYQDLMINPDSPLSYAYPEDVERDMNGKKYEWECILKLPFIDEEILFDAVYPFNDALKDDEKRRNRFGKCYLYRYSGLHGERKTTTYRSSLPDIFPDIENCTCECTELTIDHFELNETLIKSGRLQRNEEVGSKQICFPTFSFHDLKIKLNKAEVDSPLSLKVCSSFNMTFSDAAALYLGKRILFSWPYSIIGLCVKVSTLDSNCAILDEDGNCNITYVAHDSNAKIMWKRLANICEEQYLDKFGIKMKVKILLHYKLISGWKHVLNNNGNFELIPFWSDKEAETPVQLVLPKFVIDDKYFTERPIEKFSPFASYAFSLHRKCYAAMCQILEYGKNMRLLVSLRRFPAVRFNITLDMMEETLANWYSTRELIEMFQLLPSTLGRLTGSLLIAKNKDLESKVNIGLNLKSNHKSAEKLGYAMRIDSRRWIYSEDAVKLIEGYILEFPDIINYLEMNNCDALRRMLVWLKNLPSASATFVPFGTKFVNSDDIKFIESEVEKLTDTYEDGWNMDSNSLFFPLLCCGPIAADPETDFQLFDRVINVRAGSCVPYGMAGTVISLPGGASHPKGNLEVLFDRPFVGGMSIRGSKPSAFRLPSYALVNFTYSQRKKKQRCLANKTKTDKSSENELFPTGGISFFRSTAHPAVRHLDKKPTTSTNSSAFLNSKEAHTLMHCGRGSYGVDVFNSRAGSTSFISPTHATEQIKQCLGLNQVEDTNCKQQDRPVASSSSTASNHGNRIKKTVSQPHYRHQHWQRHHHRQHQQQQQQQRQDDDFSNSGLLIDSSVLSSMLIEGGKKSIAQTTTTTATKELHKSPVNLPTTHSAKETTIPTKSTPKPYYFRPTDEYASLQWNSEASARSSSQRHYTSSHRNSQPNRRKGRKVDEIAALLKKILEDPEDTTSQRQPSVRKSDSSVGSAQLSGAQQDRIPRDGDMERRQQQAASLHEHGDEFIYALNQLIMSGGQLERQQQHQQQQQQQQQPQHQTDIAVQLAQMGIQICQAEKQNEQNMNQCEILAECSDDESYSGAKVSDSRAWIPDQETAKELLEKIKQGGYGELPKLESTLPSSAVNLPPNPPGRSNFLRTLIHVLRLAKFTFLSIIVFSVWIGFGQDQIIITVVCIYTVFLTFSSLVKCNRRILLHYCIVYEQGVVSRGCCLSLDASGDLDTCCCVESEESVCSTVDLDPTRAVEGTSAASEARAVPSAGPSTGHCPSSPPPVKRPRMQDHLQVDVSASTACSTTAGVIPSPSSCHAASPNSAPMTNTITCRLKKLVHACNGTSPQNRENRPAAWSSQHGLLKSAGHSRLPDADQELVRIVAQYLRNMGFSETVKVLSLESGCSMENPLATKLREYVFRGHWNRALRTLYDLKVFIEKEEDFVEMQFMLLQQKFLSLVEKGRVLHALKLLRDKMSILKVDRAKLNALSYFVMANSADVVKHPDYTGGSVSARENLMNELQNFLPTTLMLPPQRLQSLIKQSLELQRLRCRFHNRRDTSPCLDISNNSLLSDHTCKKADFPCQTVQVLLDHCDEVWYCQFSHAGKLLATGSKEGVIYIWDVNLSSRSVTKKFTLDGHSFGAAYFVFSPNDKYLACVGPEDSPDLWIWDTETGILRIKITHSPDDSISCVSWHPDGTKVVCGGTKGQFYQCDLEGTVVDSWEGVRVRSIQYRKDGRTVLAADTHHRIRSYCFDDLTDKTVIKEDHSLMHFSIDKSEHFALCSVANQGVHLWDLESGSLVRRYRGVVQGYFNIFSCFGGVDEKYVASGSEVGKVYIWHRDEEAPVVVLSGHSSVVNAVSWNPAEPSLLASCSDDGSVRIWGPHECCSNPESCSLCRVGIAEDDNEVLVGGEEMEKRSNLKFLSLGMAFQIIFSIK</sequence>
<keyword evidence="14" id="KW-0539">Nucleus</keyword>
<dbReference type="FunFam" id="1.10.20.10:FF:000061">
    <property type="entry name" value="TFIID subunit"/>
    <property type="match status" value="1"/>
</dbReference>
<dbReference type="GO" id="GO:0003723">
    <property type="term" value="F:RNA binding"/>
    <property type="evidence" value="ECO:0007669"/>
    <property type="project" value="TreeGrafter"/>
</dbReference>
<dbReference type="CDD" id="cd00349">
    <property type="entry name" value="Ribosomal_L11"/>
    <property type="match status" value="1"/>
</dbReference>
<comment type="similarity">
    <text evidence="18">Belongs to the 5'-3' exonuclease family.</text>
</comment>
<evidence type="ECO:0000256" key="9">
    <source>
        <dbReference type="ARBA" id="ARBA00022801"/>
    </source>
</evidence>
<evidence type="ECO:0000313" key="25">
    <source>
        <dbReference type="EMBL" id="KRX15421.1"/>
    </source>
</evidence>
<dbReference type="SMART" id="SM00320">
    <property type="entry name" value="WD40"/>
    <property type="match status" value="6"/>
</dbReference>
<dbReference type="SUPFAM" id="SSF54747">
    <property type="entry name" value="Ribosomal L11/L12e N-terminal domain"/>
    <property type="match status" value="1"/>
</dbReference>
<dbReference type="CDD" id="cd18673">
    <property type="entry name" value="PIN_XRN1-2-like"/>
    <property type="match status" value="1"/>
</dbReference>
<dbReference type="SMART" id="SM00667">
    <property type="entry name" value="LisH"/>
    <property type="match status" value="1"/>
</dbReference>
<evidence type="ECO:0000256" key="18">
    <source>
        <dbReference type="ARBA" id="ARBA00038299"/>
    </source>
</evidence>
<dbReference type="InterPro" id="IPR015943">
    <property type="entry name" value="WD40/YVTN_repeat-like_dom_sf"/>
</dbReference>
<keyword evidence="5" id="KW-0963">Cytoplasm</keyword>
<dbReference type="GO" id="GO:1990904">
    <property type="term" value="C:ribonucleoprotein complex"/>
    <property type="evidence" value="ECO:0007669"/>
    <property type="project" value="UniProtKB-KW"/>
</dbReference>
<dbReference type="Gene3D" id="1.25.40.1050">
    <property type="match status" value="1"/>
</dbReference>
<feature type="region of interest" description="Disordered" evidence="22">
    <location>
        <begin position="222"/>
        <end position="277"/>
    </location>
</feature>
<name>A0A0V0RLS5_9BILA</name>
<dbReference type="Pfam" id="PF04719">
    <property type="entry name" value="TAFII28"/>
    <property type="match status" value="1"/>
</dbReference>
<feature type="region of interest" description="Disordered" evidence="22">
    <location>
        <begin position="1787"/>
        <end position="1823"/>
    </location>
</feature>
<dbReference type="GO" id="GO:0005840">
    <property type="term" value="C:ribosome"/>
    <property type="evidence" value="ECO:0007669"/>
    <property type="project" value="UniProtKB-KW"/>
</dbReference>
<dbReference type="InterPro" id="IPR020785">
    <property type="entry name" value="Ribosomal_uL11_CS"/>
</dbReference>
<dbReference type="PROSITE" id="PS50082">
    <property type="entry name" value="WD_REPEATS_2"/>
    <property type="match status" value="2"/>
</dbReference>
<dbReference type="SUPFAM" id="SSF50978">
    <property type="entry name" value="WD40 repeat-like"/>
    <property type="match status" value="1"/>
</dbReference>
<dbReference type="GO" id="GO:0005634">
    <property type="term" value="C:nucleus"/>
    <property type="evidence" value="ECO:0007669"/>
    <property type="project" value="UniProtKB-SubCell"/>
</dbReference>
<keyword evidence="15 21" id="KW-0687">Ribonucleoprotein</keyword>
<dbReference type="InterPro" id="IPR040992">
    <property type="entry name" value="XRN1_D1"/>
</dbReference>
<evidence type="ECO:0000256" key="23">
    <source>
        <dbReference type="SAM" id="Phobius"/>
    </source>
</evidence>
<dbReference type="HAMAP" id="MF_00736">
    <property type="entry name" value="Ribosomal_uL11"/>
    <property type="match status" value="1"/>
</dbReference>
<dbReference type="InterPro" id="IPR036796">
    <property type="entry name" value="Ribosomal_uL11_N_sf"/>
</dbReference>
<evidence type="ECO:0000256" key="15">
    <source>
        <dbReference type="ARBA" id="ARBA00023274"/>
    </source>
</evidence>
<evidence type="ECO:0000256" key="22">
    <source>
        <dbReference type="SAM" id="MobiDB-lite"/>
    </source>
</evidence>
<dbReference type="Pfam" id="PF03946">
    <property type="entry name" value="Ribosomal_L11_N"/>
    <property type="match status" value="1"/>
</dbReference>
<dbReference type="GO" id="GO:0016075">
    <property type="term" value="P:rRNA catabolic process"/>
    <property type="evidence" value="ECO:0007669"/>
    <property type="project" value="TreeGrafter"/>
</dbReference>
<keyword evidence="26" id="KW-1185">Reference proteome</keyword>
<dbReference type="Gene3D" id="3.30.1550.10">
    <property type="entry name" value="Ribosomal protein L11/L12, N-terminal domain"/>
    <property type="match status" value="1"/>
</dbReference>
<dbReference type="InterPro" id="IPR009072">
    <property type="entry name" value="Histone-fold"/>
</dbReference>
<dbReference type="InterPro" id="IPR041385">
    <property type="entry name" value="SH3_12"/>
</dbReference>
<evidence type="ECO:0000259" key="24">
    <source>
        <dbReference type="PROSITE" id="PS50897"/>
    </source>
</evidence>
<feature type="compositionally biased region" description="Polar residues" evidence="22">
    <location>
        <begin position="1881"/>
        <end position="1905"/>
    </location>
</feature>
<keyword evidence="23" id="KW-0812">Transmembrane</keyword>
<evidence type="ECO:0000256" key="21">
    <source>
        <dbReference type="RuleBase" id="RU003978"/>
    </source>
</evidence>
<feature type="repeat" description="WD" evidence="20">
    <location>
        <begin position="2760"/>
        <end position="2792"/>
    </location>
</feature>
<comment type="subcellular location">
    <subcellularLocation>
        <location evidence="2">Cytoplasm</location>
    </subcellularLocation>
    <subcellularLocation>
        <location evidence="1">Nucleus</location>
    </subcellularLocation>
</comment>
<dbReference type="PROSITE" id="PS50294">
    <property type="entry name" value="WD_REPEATS_REGION"/>
    <property type="match status" value="2"/>
</dbReference>
<evidence type="ECO:0000313" key="26">
    <source>
        <dbReference type="Proteomes" id="UP000054630"/>
    </source>
</evidence>
<dbReference type="InterPro" id="IPR006594">
    <property type="entry name" value="LisH"/>
</dbReference>
<keyword evidence="6 20" id="KW-0853">WD repeat</keyword>
<keyword evidence="23" id="KW-0472">Membrane</keyword>
<dbReference type="Gene3D" id="1.10.10.250">
    <property type="entry name" value="Ribosomal protein L11, C-terminal domain"/>
    <property type="match status" value="1"/>
</dbReference>
<evidence type="ECO:0000256" key="8">
    <source>
        <dbReference type="ARBA" id="ARBA00022737"/>
    </source>
</evidence>
<dbReference type="Pfam" id="PF23627">
    <property type="entry name" value="LisH_WDR26"/>
    <property type="match status" value="1"/>
</dbReference>
<evidence type="ECO:0000256" key="13">
    <source>
        <dbReference type="ARBA" id="ARBA00023163"/>
    </source>
</evidence>
<feature type="region of interest" description="Disordered" evidence="22">
    <location>
        <begin position="1701"/>
        <end position="1761"/>
    </location>
</feature>
<dbReference type="Pfam" id="PF18129">
    <property type="entry name" value="SH3_12"/>
    <property type="match status" value="1"/>
</dbReference>
<dbReference type="GO" id="GO:0004534">
    <property type="term" value="F:5'-3' RNA exonuclease activity"/>
    <property type="evidence" value="ECO:0007669"/>
    <property type="project" value="TreeGrafter"/>
</dbReference>
<dbReference type="Gene3D" id="2.30.30.750">
    <property type="match status" value="1"/>
</dbReference>
<feature type="compositionally biased region" description="Acidic residues" evidence="22">
    <location>
        <begin position="225"/>
        <end position="235"/>
    </location>
</feature>
<dbReference type="GO" id="GO:0046982">
    <property type="term" value="F:protein heterodimerization activity"/>
    <property type="evidence" value="ECO:0007669"/>
    <property type="project" value="InterPro"/>
</dbReference>
<dbReference type="InterPro" id="IPR020783">
    <property type="entry name" value="Ribosomal_uL11_C"/>
</dbReference>
<feature type="compositionally biased region" description="Polar residues" evidence="22">
    <location>
        <begin position="1835"/>
        <end position="1856"/>
    </location>
</feature>
<evidence type="ECO:0000256" key="3">
    <source>
        <dbReference type="ARBA" id="ARBA00009788"/>
    </source>
</evidence>
<feature type="compositionally biased region" description="Basic residues" evidence="22">
    <location>
        <begin position="1720"/>
        <end position="1744"/>
    </location>
</feature>
<keyword evidence="10" id="KW-0269">Exonuclease</keyword>
<dbReference type="InterPro" id="IPR041106">
    <property type="entry name" value="XRN1_D2_D3"/>
</dbReference>
<dbReference type="CDD" id="cd08048">
    <property type="entry name" value="HFD_TAF11"/>
    <property type="match status" value="1"/>
</dbReference>
<dbReference type="InterPro" id="IPR000911">
    <property type="entry name" value="Ribosomal_uL11"/>
</dbReference>
<evidence type="ECO:0000256" key="16">
    <source>
        <dbReference type="ARBA" id="ARBA00035203"/>
    </source>
</evidence>
<feature type="domain" description="CTLH" evidence="24">
    <location>
        <begin position="2321"/>
        <end position="2380"/>
    </location>
</feature>
<organism evidence="25 26">
    <name type="scientific">Trichinella nelsoni</name>
    <dbReference type="NCBI Taxonomy" id="6336"/>
    <lineage>
        <taxon>Eukaryota</taxon>
        <taxon>Metazoa</taxon>
        <taxon>Ecdysozoa</taxon>
        <taxon>Nematoda</taxon>
        <taxon>Enoplea</taxon>
        <taxon>Dorylaimia</taxon>
        <taxon>Trichinellida</taxon>
        <taxon>Trichinellidae</taxon>
        <taxon>Trichinella</taxon>
    </lineage>
</organism>
<dbReference type="EMBL" id="JYDL01000131">
    <property type="protein sequence ID" value="KRX15421.1"/>
    <property type="molecule type" value="Genomic_DNA"/>
</dbReference>
<evidence type="ECO:0000256" key="17">
    <source>
        <dbReference type="ARBA" id="ARBA00035320"/>
    </source>
</evidence>
<dbReference type="InterPro" id="IPR036769">
    <property type="entry name" value="Ribosomal_uL11_C_sf"/>
</dbReference>
<keyword evidence="7" id="KW-0540">Nuclease</keyword>
<dbReference type="PANTHER" id="PTHR12341:SF7">
    <property type="entry name" value="5'-3' EXORIBONUCLEASE 1"/>
    <property type="match status" value="1"/>
</dbReference>
<dbReference type="InterPro" id="IPR027073">
    <property type="entry name" value="5_3_exoribonuclease"/>
</dbReference>
<evidence type="ECO:0000256" key="11">
    <source>
        <dbReference type="ARBA" id="ARBA00022980"/>
    </source>
</evidence>
<dbReference type="PROSITE" id="PS00359">
    <property type="entry name" value="RIBOSOMAL_L11"/>
    <property type="match status" value="1"/>
</dbReference>
<dbReference type="Pfam" id="PF18332">
    <property type="entry name" value="XRN1_D1"/>
    <property type="match status" value="1"/>
</dbReference>
<dbReference type="Pfam" id="PF18334">
    <property type="entry name" value="XRN1_D2_D3"/>
    <property type="match status" value="1"/>
</dbReference>
<feature type="repeat" description="WD" evidence="20">
    <location>
        <begin position="2502"/>
        <end position="2543"/>
    </location>
</feature>
<dbReference type="GO" id="GO:0006367">
    <property type="term" value="P:transcription initiation at RNA polymerase II promoter"/>
    <property type="evidence" value="ECO:0007669"/>
    <property type="project" value="InterPro"/>
</dbReference>
<comment type="similarity">
    <text evidence="3">Belongs to the TAF11 family.</text>
</comment>
<keyword evidence="11 21" id="KW-0689">Ribosomal protein</keyword>
<dbReference type="Pfam" id="PF17846">
    <property type="entry name" value="XRN_M"/>
    <property type="match status" value="1"/>
</dbReference>
<feature type="compositionally biased region" description="Polar residues" evidence="22">
    <location>
        <begin position="1799"/>
        <end position="1816"/>
    </location>
</feature>